<sequence length="83" mass="9292">MPDMKSPAIVNQIIPGDGAERSYLETIKHRSLLREMFLKDAAGSLVPRIEHVEVLKQLKSANKSKSVSIESTKNVRVFETKAQ</sequence>
<feature type="non-terminal residue" evidence="1">
    <location>
        <position position="83"/>
    </location>
</feature>
<keyword evidence="2" id="KW-1185">Reference proteome</keyword>
<dbReference type="AlphaFoldDB" id="A0A8J2LHC6"/>
<proteinExistence type="predicted"/>
<evidence type="ECO:0000313" key="2">
    <source>
        <dbReference type="Proteomes" id="UP000708208"/>
    </source>
</evidence>
<dbReference type="EMBL" id="CAJVCH010562138">
    <property type="protein sequence ID" value="CAG7831803.1"/>
    <property type="molecule type" value="Genomic_DNA"/>
</dbReference>
<organism evidence="1 2">
    <name type="scientific">Allacma fusca</name>
    <dbReference type="NCBI Taxonomy" id="39272"/>
    <lineage>
        <taxon>Eukaryota</taxon>
        <taxon>Metazoa</taxon>
        <taxon>Ecdysozoa</taxon>
        <taxon>Arthropoda</taxon>
        <taxon>Hexapoda</taxon>
        <taxon>Collembola</taxon>
        <taxon>Symphypleona</taxon>
        <taxon>Sminthuridae</taxon>
        <taxon>Allacma</taxon>
    </lineage>
</organism>
<comment type="caution">
    <text evidence="1">The sequence shown here is derived from an EMBL/GenBank/DDBJ whole genome shotgun (WGS) entry which is preliminary data.</text>
</comment>
<reference evidence="1" key="1">
    <citation type="submission" date="2021-06" db="EMBL/GenBank/DDBJ databases">
        <authorList>
            <person name="Hodson N. C."/>
            <person name="Mongue J. A."/>
            <person name="Jaron S. K."/>
        </authorList>
    </citation>
    <scope>NUCLEOTIDE SEQUENCE</scope>
</reference>
<evidence type="ECO:0000313" key="1">
    <source>
        <dbReference type="EMBL" id="CAG7831803.1"/>
    </source>
</evidence>
<protein>
    <submittedName>
        <fullName evidence="1">Uncharacterized protein</fullName>
    </submittedName>
</protein>
<dbReference type="Proteomes" id="UP000708208">
    <property type="component" value="Unassembled WGS sequence"/>
</dbReference>
<gene>
    <name evidence="1" type="ORF">AFUS01_LOCUS41528</name>
</gene>
<accession>A0A8J2LHC6</accession>
<dbReference type="OrthoDB" id="331699at2759"/>
<name>A0A8J2LHC6_9HEXA</name>